<dbReference type="EMBL" id="QGKV02002055">
    <property type="protein sequence ID" value="KAF3496861.1"/>
    <property type="molecule type" value="Genomic_DNA"/>
</dbReference>
<keyword evidence="2" id="KW-1185">Reference proteome</keyword>
<evidence type="ECO:0008006" key="3">
    <source>
        <dbReference type="Google" id="ProtNLM"/>
    </source>
</evidence>
<name>A0ABQ7AGY9_BRACR</name>
<organism evidence="1 2">
    <name type="scientific">Brassica cretica</name>
    <name type="common">Mustard</name>
    <dbReference type="NCBI Taxonomy" id="69181"/>
    <lineage>
        <taxon>Eukaryota</taxon>
        <taxon>Viridiplantae</taxon>
        <taxon>Streptophyta</taxon>
        <taxon>Embryophyta</taxon>
        <taxon>Tracheophyta</taxon>
        <taxon>Spermatophyta</taxon>
        <taxon>Magnoliopsida</taxon>
        <taxon>eudicotyledons</taxon>
        <taxon>Gunneridae</taxon>
        <taxon>Pentapetalae</taxon>
        <taxon>rosids</taxon>
        <taxon>malvids</taxon>
        <taxon>Brassicales</taxon>
        <taxon>Brassicaceae</taxon>
        <taxon>Brassiceae</taxon>
        <taxon>Brassica</taxon>
    </lineage>
</organism>
<accession>A0ABQ7AGY9</accession>
<gene>
    <name evidence="1" type="ORF">DY000_02057204</name>
</gene>
<reference evidence="1 2" key="1">
    <citation type="journal article" date="2020" name="BMC Genomics">
        <title>Intraspecific diversification of the crop wild relative Brassica cretica Lam. using demographic model selection.</title>
        <authorList>
            <person name="Kioukis A."/>
            <person name="Michalopoulou V.A."/>
            <person name="Briers L."/>
            <person name="Pirintsos S."/>
            <person name="Studholme D.J."/>
            <person name="Pavlidis P."/>
            <person name="Sarris P.F."/>
        </authorList>
    </citation>
    <scope>NUCLEOTIDE SEQUENCE [LARGE SCALE GENOMIC DNA]</scope>
    <source>
        <strain evidence="2">cv. PFS-1207/04</strain>
    </source>
</reference>
<evidence type="ECO:0000313" key="1">
    <source>
        <dbReference type="EMBL" id="KAF3496861.1"/>
    </source>
</evidence>
<evidence type="ECO:0000313" key="2">
    <source>
        <dbReference type="Proteomes" id="UP000266723"/>
    </source>
</evidence>
<proteinExistence type="predicted"/>
<dbReference type="Proteomes" id="UP000266723">
    <property type="component" value="Unassembled WGS sequence"/>
</dbReference>
<comment type="caution">
    <text evidence="1">The sequence shown here is derived from an EMBL/GenBank/DDBJ whole genome shotgun (WGS) entry which is preliminary data.</text>
</comment>
<sequence>MERALKIFTGSRNGDREREIEMELRHFPRLRQVLCRDRRFYRRQPQDAAFGRGVRRSCLRQRNEQELTPNVDAAAAAGTCGNQTNSTNVSIDWLERHEAFLIIRERDDRHKSIIGIQR</sequence>
<protein>
    <recommendedName>
        <fullName evidence="3">BRX domain-containing protein</fullName>
    </recommendedName>
</protein>